<reference evidence="2" key="1">
    <citation type="journal article" date="2022" name="bioRxiv">
        <title>Sequencing and chromosome-scale assembly of the giantPleurodeles waltlgenome.</title>
        <authorList>
            <person name="Brown T."/>
            <person name="Elewa A."/>
            <person name="Iarovenko S."/>
            <person name="Subramanian E."/>
            <person name="Araus A.J."/>
            <person name="Petzold A."/>
            <person name="Susuki M."/>
            <person name="Suzuki K.-i.T."/>
            <person name="Hayashi T."/>
            <person name="Toyoda A."/>
            <person name="Oliveira C."/>
            <person name="Osipova E."/>
            <person name="Leigh N.D."/>
            <person name="Simon A."/>
            <person name="Yun M.H."/>
        </authorList>
    </citation>
    <scope>NUCLEOTIDE SEQUENCE</scope>
    <source>
        <strain evidence="2">20211129_DDA</strain>
        <tissue evidence="2">Liver</tissue>
    </source>
</reference>
<comment type="caution">
    <text evidence="2">The sequence shown here is derived from an EMBL/GenBank/DDBJ whole genome shotgun (WGS) entry which is preliminary data.</text>
</comment>
<organism evidence="2 3">
    <name type="scientific">Pleurodeles waltl</name>
    <name type="common">Iberian ribbed newt</name>
    <dbReference type="NCBI Taxonomy" id="8319"/>
    <lineage>
        <taxon>Eukaryota</taxon>
        <taxon>Metazoa</taxon>
        <taxon>Chordata</taxon>
        <taxon>Craniata</taxon>
        <taxon>Vertebrata</taxon>
        <taxon>Euteleostomi</taxon>
        <taxon>Amphibia</taxon>
        <taxon>Batrachia</taxon>
        <taxon>Caudata</taxon>
        <taxon>Salamandroidea</taxon>
        <taxon>Salamandridae</taxon>
        <taxon>Pleurodelinae</taxon>
        <taxon>Pleurodeles</taxon>
    </lineage>
</organism>
<evidence type="ECO:0000313" key="2">
    <source>
        <dbReference type="EMBL" id="KAJ1214382.1"/>
    </source>
</evidence>
<sequence>MTKDKLPSAVTKQSNMDKFTNPGTIASGPAAVYGPTPNIAALLAAITQFRYMVDVKIGAVGSETILLRQDLWNAVDRITEAGTRVEDSMSALQQKFNNLAVKAKELAALMEDVEGRAHWNNLRWPIHGQVSDAVLLLHNAHRLSLNMLCHGTRPQCPGESSGGEPEG</sequence>
<dbReference type="Proteomes" id="UP001066276">
    <property type="component" value="Chromosome 1_1"/>
</dbReference>
<name>A0AAV7WP27_PLEWA</name>
<feature type="compositionally biased region" description="Polar residues" evidence="1">
    <location>
        <begin position="10"/>
        <end position="21"/>
    </location>
</feature>
<dbReference type="AlphaFoldDB" id="A0AAV7WP27"/>
<evidence type="ECO:0000256" key="1">
    <source>
        <dbReference type="SAM" id="MobiDB-lite"/>
    </source>
</evidence>
<protein>
    <submittedName>
        <fullName evidence="2">Uncharacterized protein</fullName>
    </submittedName>
</protein>
<proteinExistence type="predicted"/>
<evidence type="ECO:0000313" key="3">
    <source>
        <dbReference type="Proteomes" id="UP001066276"/>
    </source>
</evidence>
<accession>A0AAV7WP27</accession>
<feature type="region of interest" description="Disordered" evidence="1">
    <location>
        <begin position="1"/>
        <end position="21"/>
    </location>
</feature>
<dbReference type="EMBL" id="JANPWB010000001">
    <property type="protein sequence ID" value="KAJ1214382.1"/>
    <property type="molecule type" value="Genomic_DNA"/>
</dbReference>
<gene>
    <name evidence="2" type="ORF">NDU88_002001</name>
</gene>
<keyword evidence="3" id="KW-1185">Reference proteome</keyword>